<comment type="caution">
    <text evidence="9">The sequence shown here is derived from an EMBL/GenBank/DDBJ whole genome shotgun (WGS) entry which is preliminary data.</text>
</comment>
<keyword evidence="5" id="KW-1133">Transmembrane helix</keyword>
<evidence type="ECO:0000256" key="2">
    <source>
        <dbReference type="ARBA" id="ARBA00009782"/>
    </source>
</evidence>
<evidence type="ECO:0000256" key="8">
    <source>
        <dbReference type="SAM" id="MobiDB-lite"/>
    </source>
</evidence>
<reference evidence="9 10" key="1">
    <citation type="submission" date="2015-11" db="EMBL/GenBank/DDBJ databases">
        <title>The genome of Debaryomyces fabryi.</title>
        <authorList>
            <person name="Tafer H."/>
            <person name="Lopandic K."/>
        </authorList>
    </citation>
    <scope>NUCLEOTIDE SEQUENCE [LARGE SCALE GENOMIC DNA]</scope>
    <source>
        <strain evidence="9 10">CBS 789</strain>
    </source>
</reference>
<evidence type="ECO:0000256" key="7">
    <source>
        <dbReference type="ARBA" id="ARBA00023136"/>
    </source>
</evidence>
<keyword evidence="9" id="KW-0645">Protease</keyword>
<keyword evidence="9" id="KW-0378">Hydrolase</keyword>
<dbReference type="RefSeq" id="XP_015466751.1">
    <property type="nucleotide sequence ID" value="XM_015612414.1"/>
</dbReference>
<name>A0A0V1PWI1_9ASCO</name>
<dbReference type="AlphaFoldDB" id="A0A0V1PWI1"/>
<evidence type="ECO:0000256" key="5">
    <source>
        <dbReference type="ARBA" id="ARBA00022989"/>
    </source>
</evidence>
<evidence type="ECO:0000313" key="9">
    <source>
        <dbReference type="EMBL" id="KSA00649.1"/>
    </source>
</evidence>
<evidence type="ECO:0000256" key="6">
    <source>
        <dbReference type="ARBA" id="ARBA00023128"/>
    </source>
</evidence>
<proteinExistence type="inferred from homology"/>
<organism evidence="9 10">
    <name type="scientific">Debaryomyces fabryi</name>
    <dbReference type="NCBI Taxonomy" id="58627"/>
    <lineage>
        <taxon>Eukaryota</taxon>
        <taxon>Fungi</taxon>
        <taxon>Dikarya</taxon>
        <taxon>Ascomycota</taxon>
        <taxon>Saccharomycotina</taxon>
        <taxon>Pichiomycetes</taxon>
        <taxon>Debaryomycetaceae</taxon>
        <taxon>Debaryomyces</taxon>
    </lineage>
</organism>
<feature type="region of interest" description="Disordered" evidence="8">
    <location>
        <begin position="315"/>
        <end position="341"/>
    </location>
</feature>
<sequence length="341" mass="38995">MGVYIPPGSGGNDSGKSSGSGDNTITIPNPASFIPQNPSLGLRLWGPLVPASDNLPALYFLTSLQIGIGLLSFNKVRYLRRANLARFHMENTWQRRTTKWLCAVGGSYLIYQSGIEMSRLAMPYDPWYDEAKFYRKLAIKNGDNPSWWFGATGYYKPMNYKEWFAKIENWFKNQIHIIDAELENSDAAASSASKGSKNSQSPLLSSLSRKGKYSEIYQSLHDSNIKRCKKLLEELKDVNELNKAERLDLIMEGKSSIKYNEEYLKPHIQLGNHRIDTDEEFEMVWLNFEPWDELKMETDYDIRLVPRWRWSEDDDVEASSSESGSTESTTNSVNEVDESHI</sequence>
<dbReference type="EMBL" id="LMYN01000079">
    <property type="protein sequence ID" value="KSA00649.1"/>
    <property type="molecule type" value="Genomic_DNA"/>
</dbReference>
<comment type="subcellular location">
    <subcellularLocation>
        <location evidence="1">Mitochondrion inner membrane</location>
        <topology evidence="1">Multi-pass membrane protein</topology>
    </subcellularLocation>
</comment>
<dbReference type="GO" id="GO:0008233">
    <property type="term" value="F:peptidase activity"/>
    <property type="evidence" value="ECO:0007669"/>
    <property type="project" value="UniProtKB-KW"/>
</dbReference>
<keyword evidence="10" id="KW-1185">Reference proteome</keyword>
<evidence type="ECO:0000256" key="1">
    <source>
        <dbReference type="ARBA" id="ARBA00004448"/>
    </source>
</evidence>
<feature type="compositionally biased region" description="Low complexity" evidence="8">
    <location>
        <begin position="318"/>
        <end position="334"/>
    </location>
</feature>
<comment type="similarity">
    <text evidence="2">Belongs to the MGR1 family.</text>
</comment>
<keyword evidence="4" id="KW-0999">Mitochondrion inner membrane</keyword>
<protein>
    <submittedName>
        <fullName evidence="9">Mitochondrial inner membrane i-AAA protease complex subunit MGR1</fullName>
    </submittedName>
</protein>
<dbReference type="OrthoDB" id="4087899at2759"/>
<accession>A0A0V1PWI1</accession>
<dbReference type="GeneID" id="26840594"/>
<dbReference type="GO" id="GO:0005743">
    <property type="term" value="C:mitochondrial inner membrane"/>
    <property type="evidence" value="ECO:0007669"/>
    <property type="project" value="UniProtKB-SubCell"/>
</dbReference>
<evidence type="ECO:0000256" key="3">
    <source>
        <dbReference type="ARBA" id="ARBA00022692"/>
    </source>
</evidence>
<evidence type="ECO:0000313" key="10">
    <source>
        <dbReference type="Proteomes" id="UP000054251"/>
    </source>
</evidence>
<gene>
    <name evidence="9" type="ORF">AC631_03585</name>
</gene>
<dbReference type="InterPro" id="IPR013911">
    <property type="entry name" value="i-AAA_Mgr1"/>
</dbReference>
<feature type="region of interest" description="Disordered" evidence="8">
    <location>
        <begin position="1"/>
        <end position="22"/>
    </location>
</feature>
<keyword evidence="3" id="KW-0812">Transmembrane</keyword>
<dbReference type="Proteomes" id="UP000054251">
    <property type="component" value="Unassembled WGS sequence"/>
</dbReference>
<evidence type="ECO:0000256" key="4">
    <source>
        <dbReference type="ARBA" id="ARBA00022792"/>
    </source>
</evidence>
<keyword evidence="7" id="KW-0472">Membrane</keyword>
<dbReference type="GO" id="GO:0006508">
    <property type="term" value="P:proteolysis"/>
    <property type="evidence" value="ECO:0007669"/>
    <property type="project" value="UniProtKB-KW"/>
</dbReference>
<keyword evidence="6" id="KW-0496">Mitochondrion</keyword>
<dbReference type="Pfam" id="PF08602">
    <property type="entry name" value="Mgr1"/>
    <property type="match status" value="1"/>
</dbReference>